<dbReference type="EMBL" id="LAZR01040206">
    <property type="protein sequence ID" value="KKL15071.1"/>
    <property type="molecule type" value="Genomic_DNA"/>
</dbReference>
<protein>
    <submittedName>
        <fullName evidence="1">Uncharacterized protein</fullName>
    </submittedName>
</protein>
<evidence type="ECO:0000313" key="1">
    <source>
        <dbReference type="EMBL" id="KKL15071.1"/>
    </source>
</evidence>
<organism evidence="1">
    <name type="scientific">marine sediment metagenome</name>
    <dbReference type="NCBI Taxonomy" id="412755"/>
    <lineage>
        <taxon>unclassified sequences</taxon>
        <taxon>metagenomes</taxon>
        <taxon>ecological metagenomes</taxon>
    </lineage>
</organism>
<sequence length="66" mass="7570">MSSLDDFIRWLARKTANSYPNNYVEEKDYIQEGHLKLAEIQGNGYAKRNSNAYAIVSVARAMRKMA</sequence>
<accession>A0A0F9DBE2</accession>
<feature type="non-terminal residue" evidence="1">
    <location>
        <position position="66"/>
    </location>
</feature>
<gene>
    <name evidence="1" type="ORF">LCGC14_2509320</name>
</gene>
<name>A0A0F9DBE2_9ZZZZ</name>
<comment type="caution">
    <text evidence="1">The sequence shown here is derived from an EMBL/GenBank/DDBJ whole genome shotgun (WGS) entry which is preliminary data.</text>
</comment>
<dbReference type="AlphaFoldDB" id="A0A0F9DBE2"/>
<reference evidence="1" key="1">
    <citation type="journal article" date="2015" name="Nature">
        <title>Complex archaea that bridge the gap between prokaryotes and eukaryotes.</title>
        <authorList>
            <person name="Spang A."/>
            <person name="Saw J.H."/>
            <person name="Jorgensen S.L."/>
            <person name="Zaremba-Niedzwiedzka K."/>
            <person name="Martijn J."/>
            <person name="Lind A.E."/>
            <person name="van Eijk R."/>
            <person name="Schleper C."/>
            <person name="Guy L."/>
            <person name="Ettema T.J."/>
        </authorList>
    </citation>
    <scope>NUCLEOTIDE SEQUENCE</scope>
</reference>
<proteinExistence type="predicted"/>